<evidence type="ECO:0000313" key="2">
    <source>
        <dbReference type="EMBL" id="KKQ37172.1"/>
    </source>
</evidence>
<evidence type="ECO:0000256" key="1">
    <source>
        <dbReference type="SAM" id="MobiDB-lite"/>
    </source>
</evidence>
<dbReference type="EMBL" id="LBTJ01000042">
    <property type="protein sequence ID" value="KKQ37172.1"/>
    <property type="molecule type" value="Genomic_DNA"/>
</dbReference>
<gene>
    <name evidence="2" type="ORF">US54_C0042G0001</name>
</gene>
<feature type="compositionally biased region" description="Basic and acidic residues" evidence="1">
    <location>
        <begin position="370"/>
        <end position="379"/>
    </location>
</feature>
<dbReference type="AlphaFoldDB" id="A0A0G0H4W3"/>
<feature type="non-terminal residue" evidence="2">
    <location>
        <position position="1"/>
    </location>
</feature>
<name>A0A0G0H4W3_9BACT</name>
<reference evidence="2 3" key="1">
    <citation type="journal article" date="2015" name="Nature">
        <title>rRNA introns, odd ribosomes, and small enigmatic genomes across a large radiation of phyla.</title>
        <authorList>
            <person name="Brown C.T."/>
            <person name="Hug L.A."/>
            <person name="Thomas B.C."/>
            <person name="Sharon I."/>
            <person name="Castelle C.J."/>
            <person name="Singh A."/>
            <person name="Wilkins M.J."/>
            <person name="Williams K.H."/>
            <person name="Banfield J.F."/>
        </authorList>
    </citation>
    <scope>NUCLEOTIDE SEQUENCE [LARGE SCALE GENOMIC DNA]</scope>
</reference>
<comment type="caution">
    <text evidence="2">The sequence shown here is derived from an EMBL/GenBank/DDBJ whole genome shotgun (WGS) entry which is preliminary data.</text>
</comment>
<organism evidence="2 3">
    <name type="scientific">Candidatus Roizmanbacteria bacterium GW2011_GWA2_37_7</name>
    <dbReference type="NCBI Taxonomy" id="1618481"/>
    <lineage>
        <taxon>Bacteria</taxon>
        <taxon>Candidatus Roizmaniibacteriota</taxon>
    </lineage>
</organism>
<feature type="compositionally biased region" description="Basic and acidic residues" evidence="1">
    <location>
        <begin position="404"/>
        <end position="415"/>
    </location>
</feature>
<proteinExistence type="predicted"/>
<feature type="compositionally biased region" description="Basic and acidic residues" evidence="1">
    <location>
        <begin position="345"/>
        <end position="359"/>
    </location>
</feature>
<sequence length="415" mass="46367">NVLQTFSKNITENSSQLVQTIAESSNMTVDQVQNIMTATSQTIQQSPEIRSTIATNTNASESMVQQITNAIPQVITVTPSGTISTVKEVAQSSQTNETTSQKIIQALMSTAVENSSFINSLAEEHHLKSQQIKNILTTYARNVNQPTETLIQTINESSGVPKDQVRSIILSLTGSILASGDVISQVAEAEGVSEADVSNVMEKQLELASEPEKYIEKAISIPETISLEDYEEVKEMWIKHYEEGEVPVTETIKTRTDWIEQEVVYITNTLNKILSPDEKLQQEGLDELGYLLPIFLINNLKGEELIVYLKAKLEAAKLVMKILEREQKLKEKMKETEDEEMFVDVDQKEKAEEPKHMAMDIDEESQVPKSIEDRVKAIQEKLSSIDSPDNPKENNLSLSGIKNRLKDASIPEKKS</sequence>
<feature type="region of interest" description="Disordered" evidence="1">
    <location>
        <begin position="334"/>
        <end position="415"/>
    </location>
</feature>
<protein>
    <submittedName>
        <fullName evidence="2">Uncharacterized protein</fullName>
    </submittedName>
</protein>
<dbReference type="STRING" id="1618481.US54_C0042G0001"/>
<dbReference type="Proteomes" id="UP000034471">
    <property type="component" value="Unassembled WGS sequence"/>
</dbReference>
<accession>A0A0G0H4W3</accession>
<feature type="compositionally biased region" description="Polar residues" evidence="1">
    <location>
        <begin position="381"/>
        <end position="400"/>
    </location>
</feature>
<evidence type="ECO:0000313" key="3">
    <source>
        <dbReference type="Proteomes" id="UP000034471"/>
    </source>
</evidence>